<evidence type="ECO:0000259" key="1">
    <source>
        <dbReference type="Pfam" id="PF24697"/>
    </source>
</evidence>
<keyword evidence="3" id="KW-1185">Reference proteome</keyword>
<protein>
    <recommendedName>
        <fullName evidence="1">DUF7661 domain-containing protein</fullName>
    </recommendedName>
</protein>
<evidence type="ECO:0000313" key="3">
    <source>
        <dbReference type="Proteomes" id="UP001156601"/>
    </source>
</evidence>
<dbReference type="InterPro" id="IPR056078">
    <property type="entry name" value="DUF7661"/>
</dbReference>
<reference evidence="2" key="1">
    <citation type="journal article" date="2014" name="Int. J. Syst. Evol. Microbiol.">
        <title>Complete genome sequence of Corynebacterium casei LMG S-19264T (=DSM 44701T), isolated from a smear-ripened cheese.</title>
        <authorList>
            <consortium name="US DOE Joint Genome Institute (JGI-PGF)"/>
            <person name="Walter F."/>
            <person name="Albersmeier A."/>
            <person name="Kalinowski J."/>
            <person name="Ruckert C."/>
        </authorList>
    </citation>
    <scope>NUCLEOTIDE SEQUENCE</scope>
    <source>
        <strain evidence="2">NBRC 110023</strain>
    </source>
</reference>
<gene>
    <name evidence="2" type="ORF">GCM10007852_28720</name>
</gene>
<accession>A0AA37T113</accession>
<reference evidence="2" key="2">
    <citation type="submission" date="2023-01" db="EMBL/GenBank/DDBJ databases">
        <title>Draft genome sequence of Agaribacter marinus strain NBRC 110023.</title>
        <authorList>
            <person name="Sun Q."/>
            <person name="Mori K."/>
        </authorList>
    </citation>
    <scope>NUCLEOTIDE SEQUENCE</scope>
    <source>
        <strain evidence="2">NBRC 110023</strain>
    </source>
</reference>
<sequence length="71" mass="8086">MKFDVFGREVEVIQTSTGWAAFYLGNEGKKRIATDIKIPKEITENGLAEYLADLCHEWSTLRNNEVKLLSP</sequence>
<dbReference type="EMBL" id="BSOT01000006">
    <property type="protein sequence ID" value="GLR71964.1"/>
    <property type="molecule type" value="Genomic_DNA"/>
</dbReference>
<name>A0AA37T113_9ALTE</name>
<proteinExistence type="predicted"/>
<dbReference type="AlphaFoldDB" id="A0AA37T113"/>
<evidence type="ECO:0000313" key="2">
    <source>
        <dbReference type="EMBL" id="GLR71964.1"/>
    </source>
</evidence>
<dbReference type="Proteomes" id="UP001156601">
    <property type="component" value="Unassembled WGS sequence"/>
</dbReference>
<organism evidence="2 3">
    <name type="scientific">Agaribacter marinus</name>
    <dbReference type="NCBI Taxonomy" id="1431249"/>
    <lineage>
        <taxon>Bacteria</taxon>
        <taxon>Pseudomonadati</taxon>
        <taxon>Pseudomonadota</taxon>
        <taxon>Gammaproteobacteria</taxon>
        <taxon>Alteromonadales</taxon>
        <taxon>Alteromonadaceae</taxon>
        <taxon>Agaribacter</taxon>
    </lineage>
</organism>
<feature type="domain" description="DUF7661" evidence="1">
    <location>
        <begin position="1"/>
        <end position="69"/>
    </location>
</feature>
<dbReference type="RefSeq" id="WP_284218298.1">
    <property type="nucleotide sequence ID" value="NZ_BSOT01000006.1"/>
</dbReference>
<dbReference type="Pfam" id="PF24697">
    <property type="entry name" value="DUF7661"/>
    <property type="match status" value="1"/>
</dbReference>
<comment type="caution">
    <text evidence="2">The sequence shown here is derived from an EMBL/GenBank/DDBJ whole genome shotgun (WGS) entry which is preliminary data.</text>
</comment>